<feature type="compositionally biased region" description="Basic and acidic residues" evidence="3">
    <location>
        <begin position="603"/>
        <end position="622"/>
    </location>
</feature>
<dbReference type="GO" id="GO:0008270">
    <property type="term" value="F:zinc ion binding"/>
    <property type="evidence" value="ECO:0007669"/>
    <property type="project" value="UniProtKB-KW"/>
</dbReference>
<sequence>MASAAATAEADLQGTGKGGNRQKTYDIHHMEENEEVANYTMAEPEADEETILQAMLDEGDEDASFIQDFEEQVILTCQDSQELSSCFTAYQEARDRLREKARTRGYWPLKSGNKGKGRGKKGKGYGGGSYGSSMAINVKRRSLAERIANSTCRRCGQPGHWRRECPLNNSETSKDKTAFTGVSMDDATEDVTAIQDVLTTLPEDAELFDQDGEDQAESKTVGSTFLQCAMKQPQCLTLTDQPAQMQGSVRSQIQNSVFLRQGPREQVMSKMLGEKSQPYLTTELQLPVDESLEFKEIHNQDGEIRKPPGVTTLEEWGKIHAPSGKHPGKTFQEIFDQDPNYVFQLRNRRGVSAWVRSFQMYARARNEIINRNLQAERQQQMPIQPRATTEINQEWTAVHCPRTPAEVGTSKKGELKRSASEEKSGMNIEKNQDKITDLQTKIAVLQRELARETERSSSSGQSKEMILGLEGHEEPEMAPEALQLQKRRRPAKISLTVFGYSRERHGNEANMMRSAEPKVAAFAAKNSLSRIHGFTPEQCLLGKSKALPASLTSDEEVGVVAGNPEESEGYSPSVGVSMSNGQENSQPENEMFPPESLTSGDPDEGKDVGDTGEKDLEPHEIPVPDEEDGLFAFGDDLEPPSEKPGVWEINFGESHWNDKQSNHSEVSSEQIHVFFAEQVMIASTARDIDLCNRSAHVSKQMDSGLPNGLELKKDPKGRDIHFNSRGHCFKQHVG</sequence>
<dbReference type="PROSITE" id="PS50158">
    <property type="entry name" value="ZF_CCHC"/>
    <property type="match status" value="1"/>
</dbReference>
<dbReference type="AlphaFoldDB" id="A0A9P1GDP7"/>
<dbReference type="InterPro" id="IPR001878">
    <property type="entry name" value="Znf_CCHC"/>
</dbReference>
<name>A0A9P1GDP7_9DINO</name>
<dbReference type="Pfam" id="PF00098">
    <property type="entry name" value="zf-CCHC"/>
    <property type="match status" value="1"/>
</dbReference>
<feature type="region of interest" description="Disordered" evidence="3">
    <location>
        <begin position="404"/>
        <end position="427"/>
    </location>
</feature>
<dbReference type="SUPFAM" id="SSF57756">
    <property type="entry name" value="Retrovirus zinc finger-like domains"/>
    <property type="match status" value="1"/>
</dbReference>
<dbReference type="Gene3D" id="4.10.60.10">
    <property type="entry name" value="Zinc finger, CCHC-type"/>
    <property type="match status" value="1"/>
</dbReference>
<dbReference type="Proteomes" id="UP001152797">
    <property type="component" value="Unassembled WGS sequence"/>
</dbReference>
<feature type="region of interest" description="Disordered" evidence="3">
    <location>
        <begin position="107"/>
        <end position="126"/>
    </location>
</feature>
<keyword evidence="8" id="KW-1185">Reference proteome</keyword>
<evidence type="ECO:0000313" key="5">
    <source>
        <dbReference type="EMBL" id="CAI4006957.1"/>
    </source>
</evidence>
<feature type="coiled-coil region" evidence="2">
    <location>
        <begin position="428"/>
        <end position="455"/>
    </location>
</feature>
<evidence type="ECO:0000313" key="7">
    <source>
        <dbReference type="EMBL" id="CAL4794269.1"/>
    </source>
</evidence>
<dbReference type="GO" id="GO:0003676">
    <property type="term" value="F:nucleic acid binding"/>
    <property type="evidence" value="ECO:0007669"/>
    <property type="project" value="InterPro"/>
</dbReference>
<evidence type="ECO:0000256" key="2">
    <source>
        <dbReference type="SAM" id="Coils"/>
    </source>
</evidence>
<reference evidence="5" key="1">
    <citation type="submission" date="2022-10" db="EMBL/GenBank/DDBJ databases">
        <authorList>
            <person name="Chen Y."/>
            <person name="Dougan E. K."/>
            <person name="Chan C."/>
            <person name="Rhodes N."/>
            <person name="Thang M."/>
        </authorList>
    </citation>
    <scope>NUCLEOTIDE SEQUENCE</scope>
</reference>
<evidence type="ECO:0000313" key="6">
    <source>
        <dbReference type="EMBL" id="CAL1160332.1"/>
    </source>
</evidence>
<dbReference type="EMBL" id="CAMXCT010003935">
    <property type="protein sequence ID" value="CAI4006957.1"/>
    <property type="molecule type" value="Genomic_DNA"/>
</dbReference>
<feature type="domain" description="CCHC-type" evidence="4">
    <location>
        <begin position="152"/>
        <end position="166"/>
    </location>
</feature>
<evidence type="ECO:0000256" key="1">
    <source>
        <dbReference type="PROSITE-ProRule" id="PRU00047"/>
    </source>
</evidence>
<protein>
    <submittedName>
        <fullName evidence="7">CCHC-type domain-containing protein</fullName>
    </submittedName>
</protein>
<dbReference type="EMBL" id="CAMXCT020003935">
    <property type="protein sequence ID" value="CAL1160332.1"/>
    <property type="molecule type" value="Genomic_DNA"/>
</dbReference>
<keyword evidence="1" id="KW-0863">Zinc-finger</keyword>
<feature type="region of interest" description="Disordered" evidence="3">
    <location>
        <begin position="1"/>
        <end position="23"/>
    </location>
</feature>
<accession>A0A9P1GDP7</accession>
<dbReference type="EMBL" id="CAMXCT030003935">
    <property type="protein sequence ID" value="CAL4794269.1"/>
    <property type="molecule type" value="Genomic_DNA"/>
</dbReference>
<feature type="region of interest" description="Disordered" evidence="3">
    <location>
        <begin position="550"/>
        <end position="644"/>
    </location>
</feature>
<reference evidence="6" key="2">
    <citation type="submission" date="2024-04" db="EMBL/GenBank/DDBJ databases">
        <authorList>
            <person name="Chen Y."/>
            <person name="Shah S."/>
            <person name="Dougan E. K."/>
            <person name="Thang M."/>
            <person name="Chan C."/>
        </authorList>
    </citation>
    <scope>NUCLEOTIDE SEQUENCE [LARGE SCALE GENOMIC DNA]</scope>
</reference>
<evidence type="ECO:0000259" key="4">
    <source>
        <dbReference type="PROSITE" id="PS50158"/>
    </source>
</evidence>
<organism evidence="5">
    <name type="scientific">Cladocopium goreaui</name>
    <dbReference type="NCBI Taxonomy" id="2562237"/>
    <lineage>
        <taxon>Eukaryota</taxon>
        <taxon>Sar</taxon>
        <taxon>Alveolata</taxon>
        <taxon>Dinophyceae</taxon>
        <taxon>Suessiales</taxon>
        <taxon>Symbiodiniaceae</taxon>
        <taxon>Cladocopium</taxon>
    </lineage>
</organism>
<keyword evidence="1" id="KW-0862">Zinc</keyword>
<feature type="compositionally biased region" description="Acidic residues" evidence="3">
    <location>
        <begin position="623"/>
        <end position="639"/>
    </location>
</feature>
<feature type="compositionally biased region" description="Polar residues" evidence="3">
    <location>
        <begin position="574"/>
        <end position="588"/>
    </location>
</feature>
<keyword evidence="2" id="KW-0175">Coiled coil</keyword>
<evidence type="ECO:0000256" key="3">
    <source>
        <dbReference type="SAM" id="MobiDB-lite"/>
    </source>
</evidence>
<dbReference type="OrthoDB" id="1099063at2759"/>
<evidence type="ECO:0000313" key="8">
    <source>
        <dbReference type="Proteomes" id="UP001152797"/>
    </source>
</evidence>
<proteinExistence type="predicted"/>
<dbReference type="InterPro" id="IPR036875">
    <property type="entry name" value="Znf_CCHC_sf"/>
</dbReference>
<keyword evidence="1" id="KW-0479">Metal-binding</keyword>
<feature type="compositionally biased region" description="Basic residues" evidence="3">
    <location>
        <begin position="113"/>
        <end position="123"/>
    </location>
</feature>
<dbReference type="SMART" id="SM00343">
    <property type="entry name" value="ZnF_C2HC"/>
    <property type="match status" value="1"/>
</dbReference>
<gene>
    <name evidence="5" type="ORF">C1SCF055_LOCUS32552</name>
</gene>
<comment type="caution">
    <text evidence="5">The sequence shown here is derived from an EMBL/GenBank/DDBJ whole genome shotgun (WGS) entry which is preliminary data.</text>
</comment>
<feature type="compositionally biased region" description="Basic and acidic residues" evidence="3">
    <location>
        <begin position="409"/>
        <end position="427"/>
    </location>
</feature>